<reference evidence="2" key="1">
    <citation type="submission" date="2023-08" db="EMBL/GenBank/DDBJ databases">
        <title>A de novo genome assembly of Solanum verrucosum Schlechtendal, a Mexican diploid species geographically isolated from the other diploid A-genome species in potato relatives.</title>
        <authorList>
            <person name="Hosaka K."/>
        </authorList>
    </citation>
    <scope>NUCLEOTIDE SEQUENCE</scope>
    <source>
        <tissue evidence="2">Young leaves</tissue>
    </source>
</reference>
<dbReference type="Gene3D" id="3.30.70.270">
    <property type="match status" value="1"/>
</dbReference>
<proteinExistence type="predicted"/>
<sequence>MLGFAKFMKYLVTKKRVKDCETIELPQICGAVMEKNDVLKRDDPGDFTIPCTIVGVFYDVLVQVDKFVFPADIVVLDYEIDVDTPIILGRPFLATGKASFDVEVCRKGAILLSRWIFREQPNFYCTGGSRKDNFYISLWHIPFKCMPFGLCNAPTTCQQCMLSIFANTMEDFMEVFMDDFSVVGASFEECLRYLEMVFKRCVYSILVLNWEKFHFMVNEEIVVGRKISGDGIEVDQKKIQVIEKLPPTILVKGVRSFFGHVGFYYGSSRISQKLLSHCVDTLRNKAHLSSMTLA</sequence>
<dbReference type="PANTHER" id="PTHR33067:SF9">
    <property type="entry name" value="RNA-DIRECTED DNA POLYMERASE"/>
    <property type="match status" value="1"/>
</dbReference>
<dbReference type="Proteomes" id="UP001234989">
    <property type="component" value="Chromosome 7"/>
</dbReference>
<dbReference type="InterPro" id="IPR000477">
    <property type="entry name" value="RT_dom"/>
</dbReference>
<dbReference type="EMBL" id="CP133618">
    <property type="protein sequence ID" value="WMV37652.1"/>
    <property type="molecule type" value="Genomic_DNA"/>
</dbReference>
<dbReference type="InterPro" id="IPR043128">
    <property type="entry name" value="Rev_trsase/Diguanyl_cyclase"/>
</dbReference>
<dbReference type="Pfam" id="PF00078">
    <property type="entry name" value="RVT_1"/>
    <property type="match status" value="1"/>
</dbReference>
<name>A0AAF0ZEB4_SOLVR</name>
<evidence type="ECO:0000313" key="2">
    <source>
        <dbReference type="EMBL" id="WMV37652.1"/>
    </source>
</evidence>
<dbReference type="Gene3D" id="2.40.70.10">
    <property type="entry name" value="Acid Proteases"/>
    <property type="match status" value="1"/>
</dbReference>
<dbReference type="AlphaFoldDB" id="A0AAF0ZEB4"/>
<dbReference type="InterPro" id="IPR043502">
    <property type="entry name" value="DNA/RNA_pol_sf"/>
</dbReference>
<evidence type="ECO:0000259" key="1">
    <source>
        <dbReference type="Pfam" id="PF00078"/>
    </source>
</evidence>
<protein>
    <recommendedName>
        <fullName evidence="1">Reverse transcriptase domain-containing protein</fullName>
    </recommendedName>
</protein>
<dbReference type="InterPro" id="IPR021109">
    <property type="entry name" value="Peptidase_aspartic_dom_sf"/>
</dbReference>
<dbReference type="PANTHER" id="PTHR33067">
    <property type="entry name" value="RNA-DIRECTED DNA POLYMERASE-RELATED"/>
    <property type="match status" value="1"/>
</dbReference>
<gene>
    <name evidence="2" type="ORF">MTR67_031037</name>
</gene>
<feature type="domain" description="Reverse transcriptase" evidence="1">
    <location>
        <begin position="142"/>
        <end position="217"/>
    </location>
</feature>
<organism evidence="2 3">
    <name type="scientific">Solanum verrucosum</name>
    <dbReference type="NCBI Taxonomy" id="315347"/>
    <lineage>
        <taxon>Eukaryota</taxon>
        <taxon>Viridiplantae</taxon>
        <taxon>Streptophyta</taxon>
        <taxon>Embryophyta</taxon>
        <taxon>Tracheophyta</taxon>
        <taxon>Spermatophyta</taxon>
        <taxon>Magnoliopsida</taxon>
        <taxon>eudicotyledons</taxon>
        <taxon>Gunneridae</taxon>
        <taxon>Pentapetalae</taxon>
        <taxon>asterids</taxon>
        <taxon>lamiids</taxon>
        <taxon>Solanales</taxon>
        <taxon>Solanaceae</taxon>
        <taxon>Solanoideae</taxon>
        <taxon>Solaneae</taxon>
        <taxon>Solanum</taxon>
    </lineage>
</organism>
<dbReference type="SUPFAM" id="SSF56672">
    <property type="entry name" value="DNA/RNA polymerases"/>
    <property type="match status" value="1"/>
</dbReference>
<keyword evidence="3" id="KW-1185">Reference proteome</keyword>
<evidence type="ECO:0000313" key="3">
    <source>
        <dbReference type="Proteomes" id="UP001234989"/>
    </source>
</evidence>
<accession>A0AAF0ZEB4</accession>